<evidence type="ECO:0000256" key="4">
    <source>
        <dbReference type="ARBA" id="ARBA00022723"/>
    </source>
</evidence>
<dbReference type="RefSeq" id="XP_001382772.2">
    <property type="nucleotide sequence ID" value="XM_001382735.1"/>
</dbReference>
<dbReference type="CDD" id="cd06257">
    <property type="entry name" value="DnaJ"/>
    <property type="match status" value="1"/>
</dbReference>
<comment type="function">
    <text evidence="1">Required for the first step of diphthamide biosynthesis, the transfer of 3-amino-3-carboxypropyl from S-adenosyl-L-methionine to a histidine residue. Diphthamide is a post-translational modification of histidine which occurs in elongation factor 2.</text>
</comment>
<dbReference type="Gene3D" id="1.10.287.110">
    <property type="entry name" value="DnaJ domain"/>
    <property type="match status" value="1"/>
</dbReference>
<name>A3LMT9_PICST</name>
<dbReference type="InterPro" id="IPR007872">
    <property type="entry name" value="DPH_MB_dom"/>
</dbReference>
<dbReference type="STRING" id="322104.A3LMT9"/>
<dbReference type="Proteomes" id="UP000002258">
    <property type="component" value="Chromosome 2"/>
</dbReference>
<dbReference type="EMBL" id="CP000496">
    <property type="protein sequence ID" value="ABN64743.2"/>
    <property type="molecule type" value="Genomic_DNA"/>
</dbReference>
<organism evidence="8 9">
    <name type="scientific">Scheffersomyces stipitis (strain ATCC 58785 / CBS 6054 / NBRC 10063 / NRRL Y-11545)</name>
    <name type="common">Yeast</name>
    <name type="synonym">Pichia stipitis</name>
    <dbReference type="NCBI Taxonomy" id="322104"/>
    <lineage>
        <taxon>Eukaryota</taxon>
        <taxon>Fungi</taxon>
        <taxon>Dikarya</taxon>
        <taxon>Ascomycota</taxon>
        <taxon>Saccharomycotina</taxon>
        <taxon>Pichiomycetes</taxon>
        <taxon>Debaryomycetaceae</taxon>
        <taxon>Scheffersomyces</taxon>
    </lineage>
</organism>
<protein>
    <recommendedName>
        <fullName evidence="3">Diphthamide biosynthesis protein 4</fullName>
    </recommendedName>
</protein>
<dbReference type="InterPro" id="IPR036671">
    <property type="entry name" value="DPH_MB_sf"/>
</dbReference>
<accession>A3LMT9</accession>
<dbReference type="PRINTS" id="PR00625">
    <property type="entry name" value="JDOMAIN"/>
</dbReference>
<evidence type="ECO:0000313" key="8">
    <source>
        <dbReference type="EMBL" id="ABN64743.2"/>
    </source>
</evidence>
<dbReference type="Gene3D" id="3.10.660.10">
    <property type="entry name" value="DPH Zinc finger"/>
    <property type="match status" value="1"/>
</dbReference>
<dbReference type="PROSITE" id="PS51074">
    <property type="entry name" value="DPH_MB"/>
    <property type="match status" value="1"/>
</dbReference>
<dbReference type="InterPro" id="IPR001623">
    <property type="entry name" value="DnaJ_domain"/>
</dbReference>
<feature type="domain" description="J" evidence="6">
    <location>
        <begin position="12"/>
        <end position="76"/>
    </location>
</feature>
<dbReference type="Pfam" id="PF05207">
    <property type="entry name" value="Zn_ribbon_CSL"/>
    <property type="match status" value="1"/>
</dbReference>
<evidence type="ECO:0000259" key="6">
    <source>
        <dbReference type="PROSITE" id="PS50076"/>
    </source>
</evidence>
<dbReference type="SUPFAM" id="SSF144217">
    <property type="entry name" value="CSL zinc finger"/>
    <property type="match status" value="1"/>
</dbReference>
<dbReference type="FunCoup" id="A3LMT9">
    <property type="interactions" value="373"/>
</dbReference>
<evidence type="ECO:0000256" key="3">
    <source>
        <dbReference type="ARBA" id="ARBA00021797"/>
    </source>
</evidence>
<feature type="domain" description="DPH-type MB" evidence="7">
    <location>
        <begin position="91"/>
        <end position="159"/>
    </location>
</feature>
<evidence type="ECO:0000256" key="5">
    <source>
        <dbReference type="ARBA" id="ARBA00023004"/>
    </source>
</evidence>
<dbReference type="InterPro" id="IPR053232">
    <property type="entry name" value="DnaJ_C/III_chloroplastic"/>
</dbReference>
<dbReference type="SMR" id="A3LMT9"/>
<sequence>MTYIDSKEISKSYYEVLLVDSQASEAEIKASYKKLLLSTHPDKTGEYTSNNSITLMKEAYKTLVDPVLKAEYDESLTRTIQKQGFNLNGDGLDTYGLNEFDIEEDDEEAVVSCPRCQIAKGMVLSEENLAENGTSDGNGGYDIIVQCSSCSLWIKVKYYEEIETDSEDE</sequence>
<dbReference type="OrthoDB" id="445556at2759"/>
<dbReference type="PROSITE" id="PS50076">
    <property type="entry name" value="DNAJ_2"/>
    <property type="match status" value="1"/>
</dbReference>
<reference evidence="8 9" key="1">
    <citation type="journal article" date="2007" name="Nat. Biotechnol.">
        <title>Genome sequence of the lignocellulose-bioconverting and xylose-fermenting yeast Pichia stipitis.</title>
        <authorList>
            <person name="Jeffries T.W."/>
            <person name="Grigoriev I.V."/>
            <person name="Grimwood J."/>
            <person name="Laplaza J.M."/>
            <person name="Aerts A."/>
            <person name="Salamov A."/>
            <person name="Schmutz J."/>
            <person name="Lindquist E."/>
            <person name="Dehal P."/>
            <person name="Shapiro H."/>
            <person name="Jin Y.S."/>
            <person name="Passoth V."/>
            <person name="Richardson P.M."/>
        </authorList>
    </citation>
    <scope>NUCLEOTIDE SEQUENCE [LARGE SCALE GENOMIC DNA]</scope>
    <source>
        <strain evidence="9">ATCC 58785 / CBS 6054 / NBRC 10063 / NRRL Y-11545</strain>
    </source>
</reference>
<comment type="similarity">
    <text evidence="2">Belongs to the DPH4 family.</text>
</comment>
<dbReference type="InterPro" id="IPR036869">
    <property type="entry name" value="J_dom_sf"/>
</dbReference>
<evidence type="ECO:0000313" key="9">
    <source>
        <dbReference type="Proteomes" id="UP000002258"/>
    </source>
</evidence>
<dbReference type="PANTHER" id="PTHR45090">
    <property type="entry name" value="CHAPERONE PROTEIN DNAJ 20 CHLOROPLASTIC"/>
    <property type="match status" value="1"/>
</dbReference>
<dbReference type="InParanoid" id="A3LMT9"/>
<keyword evidence="4" id="KW-0479">Metal-binding</keyword>
<dbReference type="OMA" id="IIGCRGC"/>
<keyword evidence="5" id="KW-0408">Iron</keyword>
<dbReference type="GO" id="GO:0017183">
    <property type="term" value="P:protein histidyl modification to diphthamide"/>
    <property type="evidence" value="ECO:0007669"/>
    <property type="project" value="UniProtKB-UniPathway"/>
</dbReference>
<dbReference type="HOGENOM" id="CLU_017633_7_0_1"/>
<dbReference type="GO" id="GO:0046872">
    <property type="term" value="F:metal ion binding"/>
    <property type="evidence" value="ECO:0007669"/>
    <property type="project" value="UniProtKB-KW"/>
</dbReference>
<dbReference type="UniPathway" id="UPA00559"/>
<dbReference type="PANTHER" id="PTHR45090:SF4">
    <property type="entry name" value="J DOMAIN-CONTAINING PROTEIN"/>
    <property type="match status" value="1"/>
</dbReference>
<dbReference type="SUPFAM" id="SSF46565">
    <property type="entry name" value="Chaperone J-domain"/>
    <property type="match status" value="1"/>
</dbReference>
<evidence type="ECO:0000256" key="1">
    <source>
        <dbReference type="ARBA" id="ARBA00003474"/>
    </source>
</evidence>
<dbReference type="AlphaFoldDB" id="A3LMT9"/>
<keyword evidence="9" id="KW-1185">Reference proteome</keyword>
<dbReference type="KEGG" id="pic:PICST_54577"/>
<dbReference type="Pfam" id="PF00226">
    <property type="entry name" value="DnaJ"/>
    <property type="match status" value="1"/>
</dbReference>
<proteinExistence type="inferred from homology"/>
<dbReference type="GeneID" id="4837134"/>
<evidence type="ECO:0000256" key="2">
    <source>
        <dbReference type="ARBA" id="ARBA00006169"/>
    </source>
</evidence>
<dbReference type="SMART" id="SM00271">
    <property type="entry name" value="DnaJ"/>
    <property type="match status" value="1"/>
</dbReference>
<dbReference type="eggNOG" id="KOG0714">
    <property type="taxonomic scope" value="Eukaryota"/>
</dbReference>
<gene>
    <name evidence="8" type="primary">JJJ3</name>
    <name evidence="8" type="ORF">PICST_54577</name>
</gene>
<evidence type="ECO:0000259" key="7">
    <source>
        <dbReference type="PROSITE" id="PS51074"/>
    </source>
</evidence>